<protein>
    <submittedName>
        <fullName evidence="3">Uncharacterized protein</fullName>
    </submittedName>
</protein>
<organism evidence="3">
    <name type="scientific">Schistocephalus solidus</name>
    <name type="common">Tapeworm</name>
    <dbReference type="NCBI Taxonomy" id="70667"/>
    <lineage>
        <taxon>Eukaryota</taxon>
        <taxon>Metazoa</taxon>
        <taxon>Spiralia</taxon>
        <taxon>Lophotrochozoa</taxon>
        <taxon>Platyhelminthes</taxon>
        <taxon>Cestoda</taxon>
        <taxon>Eucestoda</taxon>
        <taxon>Diphyllobothriidea</taxon>
        <taxon>Diphyllobothriidae</taxon>
        <taxon>Schistocephalus</taxon>
    </lineage>
</organism>
<keyword evidence="1" id="KW-0175">Coiled coil</keyword>
<dbReference type="AlphaFoldDB" id="A0A0V0J816"/>
<feature type="non-terminal residue" evidence="3">
    <location>
        <position position="1"/>
    </location>
</feature>
<name>A0A0V0J816_SCHSO</name>
<accession>A0A0V0J816</accession>
<evidence type="ECO:0000256" key="2">
    <source>
        <dbReference type="SAM" id="MobiDB-lite"/>
    </source>
</evidence>
<feature type="compositionally biased region" description="Low complexity" evidence="2">
    <location>
        <begin position="504"/>
        <end position="524"/>
    </location>
</feature>
<feature type="region of interest" description="Disordered" evidence="2">
    <location>
        <begin position="504"/>
        <end position="536"/>
    </location>
</feature>
<gene>
    <name evidence="3" type="ORF">TR165530</name>
</gene>
<evidence type="ECO:0000256" key="1">
    <source>
        <dbReference type="SAM" id="Coils"/>
    </source>
</evidence>
<dbReference type="EMBL" id="GEEE01001446">
    <property type="protein sequence ID" value="JAP61779.1"/>
    <property type="molecule type" value="Transcribed_RNA"/>
</dbReference>
<proteinExistence type="predicted"/>
<reference evidence="3" key="1">
    <citation type="submission" date="2016-01" db="EMBL/GenBank/DDBJ databases">
        <title>Reference transcriptome for the parasite Schistocephalus solidus: insights into the molecular evolution of parasitism.</title>
        <authorList>
            <person name="Hebert F.O."/>
            <person name="Grambauer S."/>
            <person name="Barber I."/>
            <person name="Landry C.R."/>
            <person name="Aubin-Horth N."/>
        </authorList>
    </citation>
    <scope>NUCLEOTIDE SEQUENCE</scope>
</reference>
<evidence type="ECO:0000313" key="3">
    <source>
        <dbReference type="EMBL" id="JAP61779.1"/>
    </source>
</evidence>
<feature type="coiled-coil region" evidence="1">
    <location>
        <begin position="550"/>
        <end position="577"/>
    </location>
</feature>
<sequence>RYFSQISHSTKYLIRSYIQFHLKMDYGTLVFHPDSYMARRGGTRQGFNGQYHRPTTIKYLSPVLATPGPPEDGVLPSPVSHFIYDDSGNSQTSFGDLFTAVLGSKLSKQSLRYPRLSPADSPLQIADTVGGLSPPDAPKPVARKRRLPSYLEPSVYEYRASDEREQLLDTRCIRLIRKLRVFSEFRDITLRFPPERTMDCVGENSRVSKNALDTGRQVEKPAGCDGILRPAMGIRTYIIKALHLREPRLPQATSQPNLLLSPSSSFWPEDGDSSPLYQEGLVIGNEETSDALEKMEISTHATHQEVLSNDGKRSPTNSNDSQRYLEMESFLEPDGVPTGRCATTTLRSLSPETLLRRLARSITFRASHRRLLHQQAAAICHKFNRKTEQVRELLRGAADCLPRLKSDADICCFRVHSTTSASPAEGVDSKHTQGVSTHLDVRLCRVTEAPQLPTGCRAMLQDTLTNILTRFDRLHSSQLSVISLLCQLTRRIFETDRRIAALTSSSSSPLLGPSPFPAAASPSSETMLKSSTKSTDHTMEIELDAELFPLQSKREELEAQIAEAQRLQNDLEHTKSRLLTGLQYQFFVFVSSDEEPHMPKADATESLDVFSSFDDKGRSSRARHDADTEGLLVNHGVQPKLECTSNISLTTTTLRMEDIWNSSVSLAEFVAGYLKEHVQTHLNKLILEIEIADDQDIIDNISEHLRLVSSLST</sequence>